<dbReference type="Pfam" id="PF01035">
    <property type="entry name" value="DNA_binding_1"/>
    <property type="match status" value="1"/>
</dbReference>
<dbReference type="InterPro" id="IPR036388">
    <property type="entry name" value="WH-like_DNA-bd_sf"/>
</dbReference>
<name>A0ABP7BG60_9MICO</name>
<organism evidence="3 4">
    <name type="scientific">Microbacterium marinilacus</name>
    <dbReference type="NCBI Taxonomy" id="415209"/>
    <lineage>
        <taxon>Bacteria</taxon>
        <taxon>Bacillati</taxon>
        <taxon>Actinomycetota</taxon>
        <taxon>Actinomycetes</taxon>
        <taxon>Micrococcales</taxon>
        <taxon>Microbacteriaceae</taxon>
        <taxon>Microbacterium</taxon>
    </lineage>
</organism>
<sequence length="180" mass="19436">MTLRYDLTGTPVGLAIAVFSDTGLLALRVTSEDDRWVLEMLAHEHGVVPVREPGCGDALFAKLGGYFDGERRSFDVDLDWSLTTGFARDALRAACEIPYGQTASYGEVAAMAGRPRAARAVGTACRTTPFSLVVPVHRVVRADGSLGEYGSSPETKRFLVELERDALRSQASPSSTRTEP</sequence>
<dbReference type="Proteomes" id="UP001410795">
    <property type="component" value="Unassembled WGS sequence"/>
</dbReference>
<dbReference type="EMBL" id="BAAAYV010000006">
    <property type="protein sequence ID" value="GAA3658114.1"/>
    <property type="molecule type" value="Genomic_DNA"/>
</dbReference>
<dbReference type="PANTHER" id="PTHR10815:SF13">
    <property type="entry name" value="METHYLATED-DNA--PROTEIN-CYSTEINE METHYLTRANSFERASE"/>
    <property type="match status" value="1"/>
</dbReference>
<reference evidence="4" key="1">
    <citation type="journal article" date="2019" name="Int. J. Syst. Evol. Microbiol.">
        <title>The Global Catalogue of Microorganisms (GCM) 10K type strain sequencing project: providing services to taxonomists for standard genome sequencing and annotation.</title>
        <authorList>
            <consortium name="The Broad Institute Genomics Platform"/>
            <consortium name="The Broad Institute Genome Sequencing Center for Infectious Disease"/>
            <person name="Wu L."/>
            <person name="Ma J."/>
        </authorList>
    </citation>
    <scope>NUCLEOTIDE SEQUENCE [LARGE SCALE GENOMIC DNA]</scope>
    <source>
        <strain evidence="4">JCM 16546</strain>
    </source>
</reference>
<evidence type="ECO:0000313" key="3">
    <source>
        <dbReference type="EMBL" id="GAA3658114.1"/>
    </source>
</evidence>
<feature type="domain" description="Methylated-DNA-[protein]-cysteine S-methyltransferase DNA binding" evidence="2">
    <location>
        <begin position="86"/>
        <end position="164"/>
    </location>
</feature>
<keyword evidence="1" id="KW-0227">DNA damage</keyword>
<dbReference type="InterPro" id="IPR036631">
    <property type="entry name" value="MGMT_N_sf"/>
</dbReference>
<dbReference type="SUPFAM" id="SSF53155">
    <property type="entry name" value="Methylated DNA-protein cysteine methyltransferase domain"/>
    <property type="match status" value="1"/>
</dbReference>
<evidence type="ECO:0000259" key="2">
    <source>
        <dbReference type="Pfam" id="PF01035"/>
    </source>
</evidence>
<dbReference type="InterPro" id="IPR014048">
    <property type="entry name" value="MethylDNA_cys_MeTrfase_DNA-bd"/>
</dbReference>
<proteinExistence type="predicted"/>
<dbReference type="NCBIfam" id="TIGR00589">
    <property type="entry name" value="ogt"/>
    <property type="match status" value="1"/>
</dbReference>
<dbReference type="InterPro" id="IPR036217">
    <property type="entry name" value="MethylDNA_cys_MeTrfase_DNAb"/>
</dbReference>
<comment type="caution">
    <text evidence="3">The sequence shown here is derived from an EMBL/GenBank/DDBJ whole genome shotgun (WGS) entry which is preliminary data.</text>
</comment>
<dbReference type="Gene3D" id="1.10.10.10">
    <property type="entry name" value="Winged helix-like DNA-binding domain superfamily/Winged helix DNA-binding domain"/>
    <property type="match status" value="1"/>
</dbReference>
<gene>
    <name evidence="3" type="ORF">GCM10022202_18230</name>
</gene>
<protein>
    <submittedName>
        <fullName evidence="3">Methylated-DNA--[protein]-cysteine S-methyltransferase</fullName>
    </submittedName>
</protein>
<dbReference type="RefSeq" id="WP_308122890.1">
    <property type="nucleotide sequence ID" value="NZ_BAAAYV010000006.1"/>
</dbReference>
<dbReference type="SUPFAM" id="SSF46767">
    <property type="entry name" value="Methylated DNA-protein cysteine methyltransferase, C-terminal domain"/>
    <property type="match status" value="1"/>
</dbReference>
<evidence type="ECO:0000313" key="4">
    <source>
        <dbReference type="Proteomes" id="UP001410795"/>
    </source>
</evidence>
<dbReference type="Gene3D" id="3.30.160.70">
    <property type="entry name" value="Methylated DNA-protein cysteine methyltransferase domain"/>
    <property type="match status" value="1"/>
</dbReference>
<keyword evidence="4" id="KW-1185">Reference proteome</keyword>
<dbReference type="CDD" id="cd06445">
    <property type="entry name" value="ATase"/>
    <property type="match status" value="1"/>
</dbReference>
<evidence type="ECO:0000256" key="1">
    <source>
        <dbReference type="ARBA" id="ARBA00022763"/>
    </source>
</evidence>
<accession>A0ABP7BG60</accession>
<dbReference type="PANTHER" id="PTHR10815">
    <property type="entry name" value="METHYLATED-DNA--PROTEIN-CYSTEINE METHYLTRANSFERASE"/>
    <property type="match status" value="1"/>
</dbReference>